<evidence type="ECO:0000313" key="4">
    <source>
        <dbReference type="Proteomes" id="UP001147746"/>
    </source>
</evidence>
<accession>A0A9W9KWQ0</accession>
<feature type="signal peptide" evidence="2">
    <location>
        <begin position="1"/>
        <end position="22"/>
    </location>
</feature>
<name>A0A9W9KWQ0_9EURO</name>
<evidence type="ECO:0000256" key="1">
    <source>
        <dbReference type="SAM" id="MobiDB-lite"/>
    </source>
</evidence>
<dbReference type="Pfam" id="PF13668">
    <property type="entry name" value="Ferritin_2"/>
    <property type="match status" value="1"/>
</dbReference>
<dbReference type="PROSITE" id="PS51257">
    <property type="entry name" value="PROKAR_LIPOPROTEIN"/>
    <property type="match status" value="1"/>
</dbReference>
<reference evidence="3" key="1">
    <citation type="submission" date="2022-12" db="EMBL/GenBank/DDBJ databases">
        <authorList>
            <person name="Petersen C."/>
        </authorList>
    </citation>
    <scope>NUCLEOTIDE SEQUENCE</scope>
    <source>
        <strain evidence="3">IBT 21472</strain>
    </source>
</reference>
<keyword evidence="2" id="KW-0732">Signal</keyword>
<organism evidence="3 4">
    <name type="scientific">Penicillium atrosanguineum</name>
    <dbReference type="NCBI Taxonomy" id="1132637"/>
    <lineage>
        <taxon>Eukaryota</taxon>
        <taxon>Fungi</taxon>
        <taxon>Dikarya</taxon>
        <taxon>Ascomycota</taxon>
        <taxon>Pezizomycotina</taxon>
        <taxon>Eurotiomycetes</taxon>
        <taxon>Eurotiomycetidae</taxon>
        <taxon>Eurotiales</taxon>
        <taxon>Aspergillaceae</taxon>
        <taxon>Penicillium</taxon>
    </lineage>
</organism>
<comment type="caution">
    <text evidence="3">The sequence shown here is derived from an EMBL/GenBank/DDBJ whole genome shotgun (WGS) entry which is preliminary data.</text>
</comment>
<proteinExistence type="predicted"/>
<evidence type="ECO:0000256" key="2">
    <source>
        <dbReference type="SAM" id="SignalP"/>
    </source>
</evidence>
<dbReference type="AlphaFoldDB" id="A0A9W9KWQ0"/>
<protein>
    <submittedName>
        <fullName evidence="3">Uncharacterized protein</fullName>
    </submittedName>
</protein>
<dbReference type="Proteomes" id="UP001147746">
    <property type="component" value="Unassembled WGS sequence"/>
</dbReference>
<sequence>MRFGSQITWLLVAGGALTSAQSSSSSAASSSSTGCALTSSDTNVLRYTYALSGFLNSFYASTAINSTVASQVSNSTSASKVLSNLQGIQHLDNLTVEAVRELSSKAPGFSAPSCSYTFPTVSNISAFVQYAYQFEYTLSGAFIGVAGYTKSPEVAFLLARLAAEHSAHATYIGSRLNSTMFQSSSSSLVSAYNPAQVLASGNSTGSLGSYLGGCVSAPSNPCGALKIGPLEANITSSAGASSSTPLGGSSSTPMSSSASSSSSASARLH</sequence>
<dbReference type="OrthoDB" id="4363568at2759"/>
<reference evidence="3" key="2">
    <citation type="journal article" date="2023" name="IMA Fungus">
        <title>Comparative genomic study of the Penicillium genus elucidates a diverse pangenome and 15 lateral gene transfer events.</title>
        <authorList>
            <person name="Petersen C."/>
            <person name="Sorensen T."/>
            <person name="Nielsen M.R."/>
            <person name="Sondergaard T.E."/>
            <person name="Sorensen J.L."/>
            <person name="Fitzpatrick D.A."/>
            <person name="Frisvad J.C."/>
            <person name="Nielsen K.L."/>
        </authorList>
    </citation>
    <scope>NUCLEOTIDE SEQUENCE</scope>
    <source>
        <strain evidence="3">IBT 21472</strain>
    </source>
</reference>
<evidence type="ECO:0000313" key="3">
    <source>
        <dbReference type="EMBL" id="KAJ5320961.1"/>
    </source>
</evidence>
<feature type="region of interest" description="Disordered" evidence="1">
    <location>
        <begin position="237"/>
        <end position="269"/>
    </location>
</feature>
<gene>
    <name evidence="3" type="ORF">N7476_003963</name>
</gene>
<keyword evidence="4" id="KW-1185">Reference proteome</keyword>
<feature type="chain" id="PRO_5041116253" evidence="2">
    <location>
        <begin position="23"/>
        <end position="269"/>
    </location>
</feature>
<dbReference type="EMBL" id="JAPZBO010000003">
    <property type="protein sequence ID" value="KAJ5320961.1"/>
    <property type="molecule type" value="Genomic_DNA"/>
</dbReference>